<dbReference type="AlphaFoldDB" id="A0A3S1C6R9"/>
<keyword evidence="2" id="KW-0808">Transferase</keyword>
<name>A0A3S1C6R9_9BACL</name>
<evidence type="ECO:0000313" key="2">
    <source>
        <dbReference type="EMBL" id="RUT44487.1"/>
    </source>
</evidence>
<protein>
    <submittedName>
        <fullName evidence="2">GNAT family N-acetyltransferase</fullName>
    </submittedName>
</protein>
<dbReference type="RefSeq" id="WP_127193433.1">
    <property type="nucleotide sequence ID" value="NZ_RZNY01000015.1"/>
</dbReference>
<dbReference type="Pfam" id="PF13673">
    <property type="entry name" value="Acetyltransf_10"/>
    <property type="match status" value="1"/>
</dbReference>
<dbReference type="InterPro" id="IPR053144">
    <property type="entry name" value="Acetyltransferase_Butenolide"/>
</dbReference>
<evidence type="ECO:0000259" key="1">
    <source>
        <dbReference type="PROSITE" id="PS51186"/>
    </source>
</evidence>
<feature type="domain" description="N-acetyltransferase" evidence="1">
    <location>
        <begin position="2"/>
        <end position="131"/>
    </location>
</feature>
<dbReference type="CDD" id="cd04301">
    <property type="entry name" value="NAT_SF"/>
    <property type="match status" value="1"/>
</dbReference>
<comment type="caution">
    <text evidence="2">The sequence shown here is derived from an EMBL/GenBank/DDBJ whole genome shotgun (WGS) entry which is preliminary data.</text>
</comment>
<keyword evidence="3" id="KW-1185">Reference proteome</keyword>
<dbReference type="InterPro" id="IPR000182">
    <property type="entry name" value="GNAT_dom"/>
</dbReference>
<dbReference type="OrthoDB" id="9775804at2"/>
<dbReference type="PANTHER" id="PTHR43233">
    <property type="entry name" value="FAMILY N-ACETYLTRANSFERASE, PUTATIVE (AFU_ORTHOLOGUE AFUA_6G03350)-RELATED"/>
    <property type="match status" value="1"/>
</dbReference>
<dbReference type="Proteomes" id="UP000279446">
    <property type="component" value="Unassembled WGS sequence"/>
</dbReference>
<accession>A0A3S1C6R9</accession>
<evidence type="ECO:0000313" key="3">
    <source>
        <dbReference type="Proteomes" id="UP000279446"/>
    </source>
</evidence>
<dbReference type="SUPFAM" id="SSF55729">
    <property type="entry name" value="Acyl-CoA N-acyltransferases (Nat)"/>
    <property type="match status" value="1"/>
</dbReference>
<reference evidence="2 3" key="1">
    <citation type="submission" date="2018-12" db="EMBL/GenBank/DDBJ databases">
        <authorList>
            <person name="Sun L."/>
            <person name="Chen Z."/>
        </authorList>
    </citation>
    <scope>NUCLEOTIDE SEQUENCE [LARGE SCALE GENOMIC DNA]</scope>
    <source>
        <strain evidence="2 3">DSM 15890</strain>
    </source>
</reference>
<dbReference type="InterPro" id="IPR016181">
    <property type="entry name" value="Acyl_CoA_acyltransferase"/>
</dbReference>
<dbReference type="PANTHER" id="PTHR43233:SF1">
    <property type="entry name" value="FAMILY N-ACETYLTRANSFERASE, PUTATIVE (AFU_ORTHOLOGUE AFUA_6G03350)-RELATED"/>
    <property type="match status" value="1"/>
</dbReference>
<dbReference type="PROSITE" id="PS51186">
    <property type="entry name" value="GNAT"/>
    <property type="match status" value="1"/>
</dbReference>
<gene>
    <name evidence="2" type="ORF">EJP82_17900</name>
</gene>
<proteinExistence type="predicted"/>
<dbReference type="Gene3D" id="3.40.630.30">
    <property type="match status" value="1"/>
</dbReference>
<organism evidence="2 3">
    <name type="scientific">Paenibacillus anaericanus</name>
    <dbReference type="NCBI Taxonomy" id="170367"/>
    <lineage>
        <taxon>Bacteria</taxon>
        <taxon>Bacillati</taxon>
        <taxon>Bacillota</taxon>
        <taxon>Bacilli</taxon>
        <taxon>Bacillales</taxon>
        <taxon>Paenibacillaceae</taxon>
        <taxon>Paenibacillus</taxon>
    </lineage>
</organism>
<sequence length="131" mass="15061">MIIYSEEKEQRARDVAEVFKNSGIKRPFDDYERIQKMIDNSDVMITAWFDGKMIGVARAITDFSYCCYLSDLAVDKRYQKHGIGTELVKRIQSIVGDECSMVLLSAPGAVEYYPRLGFENSDKAFVIKRKK</sequence>
<dbReference type="GO" id="GO:0016747">
    <property type="term" value="F:acyltransferase activity, transferring groups other than amino-acyl groups"/>
    <property type="evidence" value="ECO:0007669"/>
    <property type="project" value="InterPro"/>
</dbReference>
<dbReference type="EMBL" id="RZNY01000015">
    <property type="protein sequence ID" value="RUT44487.1"/>
    <property type="molecule type" value="Genomic_DNA"/>
</dbReference>